<dbReference type="EMBL" id="KU698244">
    <property type="protein sequence ID" value="AML76420.1"/>
    <property type="molecule type" value="mRNA"/>
</dbReference>
<dbReference type="PANTHER" id="PTHR47429">
    <property type="entry name" value="PROTEIN TWIN LOV 1"/>
    <property type="match status" value="1"/>
</dbReference>
<feature type="domain" description="PAC" evidence="8">
    <location>
        <begin position="90"/>
        <end position="145"/>
    </location>
</feature>
<protein>
    <submittedName>
        <fullName evidence="9">Putative LOV domain-containing protein</fullName>
    </submittedName>
</protein>
<dbReference type="GO" id="GO:0005634">
    <property type="term" value="C:nucleus"/>
    <property type="evidence" value="ECO:0007669"/>
    <property type="project" value="TreeGrafter"/>
</dbReference>
<dbReference type="NCBIfam" id="TIGR00229">
    <property type="entry name" value="sensory_box"/>
    <property type="match status" value="2"/>
</dbReference>
<evidence type="ECO:0000256" key="6">
    <source>
        <dbReference type="ARBA" id="ARBA00023170"/>
    </source>
</evidence>
<dbReference type="Pfam" id="PF13426">
    <property type="entry name" value="PAS_9"/>
    <property type="match status" value="2"/>
</dbReference>
<dbReference type="PROSITE" id="PS50112">
    <property type="entry name" value="PAS"/>
    <property type="match status" value="2"/>
</dbReference>
<name>A0A126WWH6_9MYRT</name>
<accession>A0A126WWH6</accession>
<dbReference type="PANTHER" id="PTHR47429:SF2">
    <property type="entry name" value="PROTEIN TWIN LOV 1"/>
    <property type="match status" value="1"/>
</dbReference>
<evidence type="ECO:0000256" key="5">
    <source>
        <dbReference type="ARBA" id="ARBA00022991"/>
    </source>
</evidence>
<evidence type="ECO:0000259" key="7">
    <source>
        <dbReference type="PROSITE" id="PS50112"/>
    </source>
</evidence>
<evidence type="ECO:0000256" key="4">
    <source>
        <dbReference type="ARBA" id="ARBA00022643"/>
    </source>
</evidence>
<evidence type="ECO:0000259" key="8">
    <source>
        <dbReference type="PROSITE" id="PS50113"/>
    </source>
</evidence>
<dbReference type="GO" id="GO:0009881">
    <property type="term" value="F:photoreceptor activity"/>
    <property type="evidence" value="ECO:0007669"/>
    <property type="project" value="UniProtKB-KW"/>
</dbReference>
<keyword evidence="2" id="KW-0716">Sensory transduction</keyword>
<dbReference type="FunFam" id="3.30.450.20:FF:000080">
    <property type="entry name" value="protein TWIN LOV 1"/>
    <property type="match status" value="1"/>
</dbReference>
<dbReference type="InterPro" id="IPR035965">
    <property type="entry name" value="PAS-like_dom_sf"/>
</dbReference>
<dbReference type="AlphaFoldDB" id="A0A126WWH6"/>
<dbReference type="SUPFAM" id="SSF55785">
    <property type="entry name" value="PYP-like sensor domain (PAS domain)"/>
    <property type="match status" value="2"/>
</dbReference>
<keyword evidence="3" id="KW-0285">Flavoprotein</keyword>
<dbReference type="CDD" id="cd00130">
    <property type="entry name" value="PAS"/>
    <property type="match status" value="2"/>
</dbReference>
<dbReference type="SMART" id="SM00086">
    <property type="entry name" value="PAC"/>
    <property type="match status" value="2"/>
</dbReference>
<reference evidence="9" key="1">
    <citation type="journal article" date="2016" name="Proc. Natl. Acad. Sci. U.S.A.">
        <title>Functional and topological diversity of LOV domain photoreceptors.</title>
        <authorList>
            <person name="Glantz S.T."/>
            <person name="Carpenter E.J."/>
            <person name="Melkonian M."/>
            <person name="Gardner K.H."/>
            <person name="Boyden E.S."/>
            <person name="Wong G.K."/>
            <person name="Chow B.Y."/>
        </authorList>
    </citation>
    <scope>NUCLEOTIDE SEQUENCE</scope>
    <source>
        <strain evidence="9">AYMT_2011961</strain>
    </source>
</reference>
<evidence type="ECO:0000256" key="3">
    <source>
        <dbReference type="ARBA" id="ARBA00022630"/>
    </source>
</evidence>
<dbReference type="Gene3D" id="3.30.450.20">
    <property type="entry name" value="PAS domain"/>
    <property type="match status" value="2"/>
</dbReference>
<proteinExistence type="evidence at transcript level"/>
<sequence>MESQSALIEQSFDGRYSRHVRDALDELPDNFTITDPCICGHPIVFASRGFLKMSGYSREEVLGRNGRIFQGPATDRRSVMEIREAIREERPLQISLLNYRKDGTPLWMLFHMSPVFDRDGGAVAHFVAVQVPISRRWGRSCSANGRNGVTLCEEVGGALRDVLLGSCRREVCSDSLAELGRVSAFGSVLDSDSRGIEPEEPCEASDSDKRRAASAISHIMSVLTHYSESTGRLVCGKRCLCPGSSPLSSSVIISLGRINQSFVLTDVHLPDMPIIYASDAFLKLTGYSRHEVLGRNCRFLNGMDTDSSALFQIKECIRNREPCTVRILNYRKDGNPFWNLLHISPVRNASGKIAYFVGVQIEEDRANQGGDGLSPEMRQRSAVGAVKVALRTMSMGAGTSRS</sequence>
<feature type="domain" description="PAS" evidence="7">
    <location>
        <begin position="274"/>
        <end position="296"/>
    </location>
</feature>
<keyword evidence="6" id="KW-0675">Receptor</keyword>
<dbReference type="PROSITE" id="PS50113">
    <property type="entry name" value="PAC"/>
    <property type="match status" value="2"/>
</dbReference>
<dbReference type="FunFam" id="3.30.450.20:FF:000153">
    <property type="entry name" value="Protein TWIN LOV 1 isoform D"/>
    <property type="match status" value="1"/>
</dbReference>
<dbReference type="InterPro" id="IPR000700">
    <property type="entry name" value="PAS-assoc_C"/>
</dbReference>
<dbReference type="InterPro" id="IPR000014">
    <property type="entry name" value="PAS"/>
</dbReference>
<feature type="domain" description="PAC" evidence="8">
    <location>
        <begin position="321"/>
        <end position="375"/>
    </location>
</feature>
<feature type="domain" description="PAS" evidence="7">
    <location>
        <begin position="16"/>
        <end position="89"/>
    </location>
</feature>
<evidence type="ECO:0000256" key="1">
    <source>
        <dbReference type="ARBA" id="ARBA00022543"/>
    </source>
</evidence>
<organism evidence="9">
    <name type="scientific">Eucalyptus leucoxylon</name>
    <name type="common">white ironbark</name>
    <dbReference type="NCBI Taxonomy" id="34318"/>
    <lineage>
        <taxon>Eukaryota</taxon>
        <taxon>Viridiplantae</taxon>
        <taxon>Streptophyta</taxon>
        <taxon>Embryophyta</taxon>
        <taxon>Tracheophyta</taxon>
        <taxon>Spermatophyta</taxon>
        <taxon>Magnoliopsida</taxon>
        <taxon>eudicotyledons</taxon>
        <taxon>Gunneridae</taxon>
        <taxon>Pentapetalae</taxon>
        <taxon>rosids</taxon>
        <taxon>malvids</taxon>
        <taxon>Myrtales</taxon>
        <taxon>Myrtaceae</taxon>
        <taxon>Myrtoideae</taxon>
        <taxon>Eucalypteae</taxon>
        <taxon>Eucalyptus</taxon>
    </lineage>
</organism>
<evidence type="ECO:0000256" key="2">
    <source>
        <dbReference type="ARBA" id="ARBA00022606"/>
    </source>
</evidence>
<keyword evidence="5" id="KW-0157">Chromophore</keyword>
<dbReference type="SMART" id="SM00091">
    <property type="entry name" value="PAS"/>
    <property type="match status" value="2"/>
</dbReference>
<evidence type="ECO:0000313" key="9">
    <source>
        <dbReference type="EMBL" id="AML76420.1"/>
    </source>
</evidence>
<keyword evidence="4" id="KW-0288">FMN</keyword>
<dbReference type="GO" id="GO:0009637">
    <property type="term" value="P:response to blue light"/>
    <property type="evidence" value="ECO:0007669"/>
    <property type="project" value="UniProtKB-ARBA"/>
</dbReference>
<dbReference type="InterPro" id="IPR001610">
    <property type="entry name" value="PAC"/>
</dbReference>
<keyword evidence="1" id="KW-0600">Photoreceptor protein</keyword>